<sequence>MKLWEDAGSALQKLRSKRPLIHHITNFVTMTDCANATLAVGASPTMTNAVEEVEEMAAAADALLLNMGTLQHWTVDAMLLAGKAAEKAGIPIILDPVGAGGTAYRTESVLRVIQNIPVTIIRGNLSEIICLAYKKSGVNPGVDNHEKTTVDISLITRIAQLLGTTVVITGAADAVSDGTHSVVLGNGCPMLTYVTGTGCMTTSLIASFAAVTDPFTAAAAGTSVMAIAGEQALADGGNAGPGSFHQLLFNSIYQFKADSFHLYGKVLIENGTK</sequence>
<dbReference type="GO" id="GO:0000287">
    <property type="term" value="F:magnesium ion binding"/>
    <property type="evidence" value="ECO:0007669"/>
    <property type="project" value="UniProtKB-UniRule"/>
</dbReference>
<dbReference type="GO" id="GO:0009228">
    <property type="term" value="P:thiamine biosynthetic process"/>
    <property type="evidence" value="ECO:0007669"/>
    <property type="project" value="UniProtKB-KW"/>
</dbReference>
<dbReference type="GO" id="GO:0005524">
    <property type="term" value="F:ATP binding"/>
    <property type="evidence" value="ECO:0007669"/>
    <property type="project" value="UniProtKB-UniRule"/>
</dbReference>
<organism evidence="12 13">
    <name type="scientific">Megasphaera paucivorans</name>
    <dbReference type="NCBI Taxonomy" id="349095"/>
    <lineage>
        <taxon>Bacteria</taxon>
        <taxon>Bacillati</taxon>
        <taxon>Bacillota</taxon>
        <taxon>Negativicutes</taxon>
        <taxon>Veillonellales</taxon>
        <taxon>Veillonellaceae</taxon>
        <taxon>Megasphaera</taxon>
    </lineage>
</organism>
<dbReference type="OrthoDB" id="9778146at2"/>
<proteinExistence type="inferred from homology"/>
<dbReference type="AlphaFoldDB" id="A0A1G9S5A6"/>
<dbReference type="PRINTS" id="PR01099">
    <property type="entry name" value="HYETHTZKNASE"/>
</dbReference>
<dbReference type="PIRSF" id="PIRSF000513">
    <property type="entry name" value="Thz_kinase"/>
    <property type="match status" value="1"/>
</dbReference>
<evidence type="ECO:0000256" key="1">
    <source>
        <dbReference type="ARBA" id="ARBA00001771"/>
    </source>
</evidence>
<keyword evidence="6 11" id="KW-0547">Nucleotide-binding</keyword>
<evidence type="ECO:0000256" key="6">
    <source>
        <dbReference type="ARBA" id="ARBA00022741"/>
    </source>
</evidence>
<name>A0A1G9S5A6_9FIRM</name>
<gene>
    <name evidence="11" type="primary">thiM</name>
    <name evidence="12" type="ORF">SAMN05660299_00636</name>
</gene>
<feature type="binding site" evidence="11">
    <location>
        <position position="122"/>
    </location>
    <ligand>
        <name>ATP</name>
        <dbReference type="ChEBI" id="CHEBI:30616"/>
    </ligand>
</feature>
<evidence type="ECO:0000256" key="2">
    <source>
        <dbReference type="ARBA" id="ARBA00001946"/>
    </source>
</evidence>
<comment type="catalytic activity">
    <reaction evidence="1 11">
        <text>5-(2-hydroxyethyl)-4-methylthiazole + ATP = 4-methyl-5-(2-phosphooxyethyl)-thiazole + ADP + H(+)</text>
        <dbReference type="Rhea" id="RHEA:24212"/>
        <dbReference type="ChEBI" id="CHEBI:15378"/>
        <dbReference type="ChEBI" id="CHEBI:17957"/>
        <dbReference type="ChEBI" id="CHEBI:30616"/>
        <dbReference type="ChEBI" id="CHEBI:58296"/>
        <dbReference type="ChEBI" id="CHEBI:456216"/>
        <dbReference type="EC" id="2.7.1.50"/>
    </reaction>
</comment>
<keyword evidence="7 11" id="KW-0418">Kinase</keyword>
<keyword evidence="9 11" id="KW-0460">Magnesium</keyword>
<evidence type="ECO:0000313" key="13">
    <source>
        <dbReference type="Proteomes" id="UP000199309"/>
    </source>
</evidence>
<dbReference type="NCBIfam" id="NF006830">
    <property type="entry name" value="PRK09355.1"/>
    <property type="match status" value="1"/>
</dbReference>
<dbReference type="Gene3D" id="3.40.1190.20">
    <property type="match status" value="1"/>
</dbReference>
<feature type="binding site" evidence="11">
    <location>
        <position position="46"/>
    </location>
    <ligand>
        <name>substrate</name>
    </ligand>
</feature>
<evidence type="ECO:0000313" key="12">
    <source>
        <dbReference type="EMBL" id="SDM30582.1"/>
    </source>
</evidence>
<dbReference type="UniPathway" id="UPA00060">
    <property type="reaction ID" value="UER00139"/>
</dbReference>
<dbReference type="HAMAP" id="MF_00228">
    <property type="entry name" value="Thz_kinase"/>
    <property type="match status" value="1"/>
</dbReference>
<keyword evidence="13" id="KW-1185">Reference proteome</keyword>
<evidence type="ECO:0000256" key="11">
    <source>
        <dbReference type="HAMAP-Rule" id="MF_00228"/>
    </source>
</evidence>
<dbReference type="CDD" id="cd01170">
    <property type="entry name" value="THZ_kinase"/>
    <property type="match status" value="1"/>
</dbReference>
<dbReference type="SUPFAM" id="SSF53613">
    <property type="entry name" value="Ribokinase-like"/>
    <property type="match status" value="1"/>
</dbReference>
<dbReference type="EC" id="2.7.1.50" evidence="11"/>
<evidence type="ECO:0000256" key="5">
    <source>
        <dbReference type="ARBA" id="ARBA00022723"/>
    </source>
</evidence>
<feature type="binding site" evidence="11">
    <location>
        <position position="196"/>
    </location>
    <ligand>
        <name>substrate</name>
    </ligand>
</feature>
<dbReference type="EMBL" id="FNHQ01000004">
    <property type="protein sequence ID" value="SDM30582.1"/>
    <property type="molecule type" value="Genomic_DNA"/>
</dbReference>
<comment type="similarity">
    <text evidence="11">Belongs to the Thz kinase family.</text>
</comment>
<protein>
    <recommendedName>
        <fullName evidence="11">Hydroxyethylthiazole kinase</fullName>
        <ecNumber evidence="11">2.7.1.50</ecNumber>
    </recommendedName>
    <alternativeName>
        <fullName evidence="11">4-methyl-5-beta-hydroxyethylthiazole kinase</fullName>
        <shortName evidence="11">TH kinase</shortName>
        <shortName evidence="11">Thz kinase</shortName>
    </alternativeName>
</protein>
<evidence type="ECO:0000256" key="9">
    <source>
        <dbReference type="ARBA" id="ARBA00022842"/>
    </source>
</evidence>
<reference evidence="12 13" key="1">
    <citation type="submission" date="2016-10" db="EMBL/GenBank/DDBJ databases">
        <authorList>
            <person name="de Groot N.N."/>
        </authorList>
    </citation>
    <scope>NUCLEOTIDE SEQUENCE [LARGE SCALE GENOMIC DNA]</scope>
    <source>
        <strain evidence="12 13">DSM 16981</strain>
    </source>
</reference>
<evidence type="ECO:0000256" key="4">
    <source>
        <dbReference type="ARBA" id="ARBA00022679"/>
    </source>
</evidence>
<dbReference type="STRING" id="349095.SAMN05660299_00636"/>
<comment type="cofactor">
    <cofactor evidence="2 11">
        <name>Mg(2+)</name>
        <dbReference type="ChEBI" id="CHEBI:18420"/>
    </cofactor>
</comment>
<keyword evidence="4 11" id="KW-0808">Transferase</keyword>
<keyword evidence="8 11" id="KW-0067">ATP-binding</keyword>
<keyword evidence="10 11" id="KW-0784">Thiamine biosynthesis</keyword>
<dbReference type="Proteomes" id="UP000199309">
    <property type="component" value="Unassembled WGS sequence"/>
</dbReference>
<dbReference type="GO" id="GO:0009229">
    <property type="term" value="P:thiamine diphosphate biosynthetic process"/>
    <property type="evidence" value="ECO:0007669"/>
    <property type="project" value="UniProtKB-UniRule"/>
</dbReference>
<feature type="binding site" evidence="11">
    <location>
        <position position="169"/>
    </location>
    <ligand>
        <name>ATP</name>
        <dbReference type="ChEBI" id="CHEBI:30616"/>
    </ligand>
</feature>
<dbReference type="RefSeq" id="WP_091648075.1">
    <property type="nucleotide sequence ID" value="NZ_FNHQ01000004.1"/>
</dbReference>
<comment type="function">
    <text evidence="11">Catalyzes the phosphorylation of the hydroxyl group of 4-methyl-5-beta-hydroxyethylthiazole (THZ).</text>
</comment>
<dbReference type="InterPro" id="IPR029056">
    <property type="entry name" value="Ribokinase-like"/>
</dbReference>
<evidence type="ECO:0000256" key="7">
    <source>
        <dbReference type="ARBA" id="ARBA00022777"/>
    </source>
</evidence>
<dbReference type="GO" id="GO:0004417">
    <property type="term" value="F:hydroxyethylthiazole kinase activity"/>
    <property type="evidence" value="ECO:0007669"/>
    <property type="project" value="UniProtKB-UniRule"/>
</dbReference>
<accession>A0A1G9S5A6</accession>
<evidence type="ECO:0000256" key="8">
    <source>
        <dbReference type="ARBA" id="ARBA00022840"/>
    </source>
</evidence>
<dbReference type="Pfam" id="PF02110">
    <property type="entry name" value="HK"/>
    <property type="match status" value="1"/>
</dbReference>
<evidence type="ECO:0000256" key="3">
    <source>
        <dbReference type="ARBA" id="ARBA00004868"/>
    </source>
</evidence>
<comment type="pathway">
    <text evidence="3 11">Cofactor biosynthesis; thiamine diphosphate biosynthesis; 4-methyl-5-(2-phosphoethyl)-thiazole from 5-(2-hydroxyethyl)-4-methylthiazole: step 1/1.</text>
</comment>
<dbReference type="InterPro" id="IPR000417">
    <property type="entry name" value="Hyethyz_kinase"/>
</dbReference>
<keyword evidence="5 11" id="KW-0479">Metal-binding</keyword>
<evidence type="ECO:0000256" key="10">
    <source>
        <dbReference type="ARBA" id="ARBA00022977"/>
    </source>
</evidence>